<dbReference type="RefSeq" id="WP_050753102.1">
    <property type="nucleotide sequence ID" value="NZ_LGTC01000001.1"/>
</dbReference>
<organism evidence="1 2">
    <name type="scientific">Pseudobacteroides cellulosolvens ATCC 35603 = DSM 2933</name>
    <dbReference type="NCBI Taxonomy" id="398512"/>
    <lineage>
        <taxon>Bacteria</taxon>
        <taxon>Bacillati</taxon>
        <taxon>Bacillota</taxon>
        <taxon>Clostridia</taxon>
        <taxon>Eubacteriales</taxon>
        <taxon>Oscillospiraceae</taxon>
        <taxon>Pseudobacteroides</taxon>
    </lineage>
</organism>
<dbReference type="eggNOG" id="ENOG5033B1B">
    <property type="taxonomic scope" value="Bacteria"/>
</dbReference>
<gene>
    <name evidence="1" type="ORF">Bccel_0903</name>
</gene>
<name>A0A0L6JIX3_9FIRM</name>
<dbReference type="AlphaFoldDB" id="A0A0L6JIX3"/>
<protein>
    <submittedName>
        <fullName evidence="1">Uncharacterized protein</fullName>
    </submittedName>
</protein>
<accession>A0A0L6JIX3</accession>
<keyword evidence="2" id="KW-1185">Reference proteome</keyword>
<sequence length="329" mass="38223">MAAAEEALKEKEYLEAISKYKLVIKDDSTNYKKSQNKINVCVKDMYDYYIDEAEKMSSDGKYEDAYKTVHSIESYYKEDTRLKSIEDGYLKKLLNDSFKKADALNSKKKFDDAISELEKISSYFPNNAAITKKVSTYRKNKIDAKVAEQERQEKRKKEIISKLTKGHDSQYGFNIYSPKGYSTKSVNITENINIEPRLYVGVDDYAALMLIAGFIRDSHIDFNKINFDVDGEIIEWPIGIENKKSQTGYDKVAEWCLLYYIHNTEMFDTVKKIAKAKKVTMIFEGKKLHKHILTAKEMENLKLFVELYGYYNHLDDLNHNGDYDVTEAI</sequence>
<dbReference type="EMBL" id="LGTC01000001">
    <property type="protein sequence ID" value="KNY25643.1"/>
    <property type="molecule type" value="Genomic_DNA"/>
</dbReference>
<evidence type="ECO:0000313" key="1">
    <source>
        <dbReference type="EMBL" id="KNY25643.1"/>
    </source>
</evidence>
<comment type="caution">
    <text evidence="1">The sequence shown here is derived from an EMBL/GenBank/DDBJ whole genome shotgun (WGS) entry which is preliminary data.</text>
</comment>
<evidence type="ECO:0000313" key="2">
    <source>
        <dbReference type="Proteomes" id="UP000036923"/>
    </source>
</evidence>
<reference evidence="2" key="1">
    <citation type="submission" date="2015-07" db="EMBL/GenBank/DDBJ databases">
        <title>Near-Complete Genome Sequence of the Cellulolytic Bacterium Bacteroides (Pseudobacteroides) cellulosolvens ATCC 35603.</title>
        <authorList>
            <person name="Dassa B."/>
            <person name="Utturkar S.M."/>
            <person name="Klingeman D.M."/>
            <person name="Hurt R.A."/>
            <person name="Keller M."/>
            <person name="Xu J."/>
            <person name="Reddy Y.H.K."/>
            <person name="Borovok I."/>
            <person name="Grinberg I.R."/>
            <person name="Lamed R."/>
            <person name="Zhivin O."/>
            <person name="Bayer E.A."/>
            <person name="Brown S.D."/>
        </authorList>
    </citation>
    <scope>NUCLEOTIDE SEQUENCE [LARGE SCALE GENOMIC DNA]</scope>
    <source>
        <strain evidence="2">DSM 2933</strain>
    </source>
</reference>
<proteinExistence type="predicted"/>
<dbReference type="STRING" id="398512.Bccel_0903"/>
<dbReference type="Proteomes" id="UP000036923">
    <property type="component" value="Unassembled WGS sequence"/>
</dbReference>